<feature type="compositionally biased region" description="Polar residues" evidence="1">
    <location>
        <begin position="89"/>
        <end position="101"/>
    </location>
</feature>
<dbReference type="SUPFAM" id="SSF49785">
    <property type="entry name" value="Galactose-binding domain-like"/>
    <property type="match status" value="1"/>
</dbReference>
<organism evidence="3 4">
    <name type="scientific">Discostella pseudostelligera</name>
    <dbReference type="NCBI Taxonomy" id="259834"/>
    <lineage>
        <taxon>Eukaryota</taxon>
        <taxon>Sar</taxon>
        <taxon>Stramenopiles</taxon>
        <taxon>Ochrophyta</taxon>
        <taxon>Bacillariophyta</taxon>
        <taxon>Coscinodiscophyceae</taxon>
        <taxon>Thalassiosirophycidae</taxon>
        <taxon>Stephanodiscales</taxon>
        <taxon>Stephanodiscaceae</taxon>
        <taxon>Discostella</taxon>
    </lineage>
</organism>
<evidence type="ECO:0000313" key="4">
    <source>
        <dbReference type="Proteomes" id="UP001530293"/>
    </source>
</evidence>
<accession>A0ABD3ME62</accession>
<evidence type="ECO:0000313" key="3">
    <source>
        <dbReference type="EMBL" id="KAL3760221.1"/>
    </source>
</evidence>
<dbReference type="InterPro" id="IPR002889">
    <property type="entry name" value="WSC_carb-bd"/>
</dbReference>
<dbReference type="PANTHER" id="PTHR36489:SF2">
    <property type="entry name" value="APPLE DOMAIN-CONTAINING PROTEIN"/>
    <property type="match status" value="1"/>
</dbReference>
<dbReference type="EMBL" id="JALLBG020000190">
    <property type="protein sequence ID" value="KAL3760221.1"/>
    <property type="molecule type" value="Genomic_DNA"/>
</dbReference>
<dbReference type="Gene3D" id="1.10.8.60">
    <property type="match status" value="1"/>
</dbReference>
<evidence type="ECO:0000259" key="2">
    <source>
        <dbReference type="Pfam" id="PF01822"/>
    </source>
</evidence>
<feature type="compositionally biased region" description="Low complexity" evidence="1">
    <location>
        <begin position="320"/>
        <end position="337"/>
    </location>
</feature>
<feature type="compositionally biased region" description="Low complexity" evidence="1">
    <location>
        <begin position="102"/>
        <end position="159"/>
    </location>
</feature>
<feature type="compositionally biased region" description="Low complexity" evidence="1">
    <location>
        <begin position="211"/>
        <end position="287"/>
    </location>
</feature>
<sequence>MSEFRIDYKVKKEVNCYSGLVVVLGFAMLNPDPPQKYSESEDSWNLEYVKTWPTCDIDFPDENVKKGHGGFHGVVGNLGLALTAAPNYSPTSKPTKVPTDSPTSIPTHAPTAAPTNAPTGKPTEAPTHSPTSIPTFTPTTAPTYAPTAAPTFAPTHIPTSVPTHTPSTGAPTHTPTSEPTNVPTSAPTSMPMHAPTATPTHAPTGKPTEAPMHSPTMFPTFTPTDAPTDAPSSKPTYSPTHTPTSVPTHTPSTAAPTHTPTSDPTNVPTSAPTSMPTHAPTAAPTHAQTSEPTEVPMRSPTSVPTFAPTDAPTYAPTSKPTEVPTLSPTSSPTASPTFDPLLVRRVRVQLEGTNYLHLKEVEVFDYNNINVALNKIATQSNTYATATADKGVNGNLVDAFHTYNDAGKFNFLDTTCYPPMPWSPSSWWEVDLGLGVAVSKVKLFNVGDNNANANTAAEISGRLSNSHVSLINFNGKINCLRSCMNAGYQYAGTQYSSECWCGNSYGLYGVKPTNECNMPSESSSRGGGFRSSTSEGSSEHEGSRLLKTELLVHMDGLLMANNSSGMFVLAASNLPWDLDPVFLCRMEKRIMIPLPNADCRKEIICSQLSQFLTIFSKGAFLDSVAYLADGYNGMGVISWHYGMIQEYSMEQ</sequence>
<dbReference type="Gene3D" id="3.40.50.300">
    <property type="entry name" value="P-loop containing nucleotide triphosphate hydrolases"/>
    <property type="match status" value="1"/>
</dbReference>
<feature type="region of interest" description="Disordered" evidence="1">
    <location>
        <begin position="519"/>
        <end position="542"/>
    </location>
</feature>
<feature type="domain" description="WSC" evidence="2">
    <location>
        <begin position="472"/>
        <end position="521"/>
    </location>
</feature>
<feature type="region of interest" description="Disordered" evidence="1">
    <location>
        <begin position="89"/>
        <end position="337"/>
    </location>
</feature>
<dbReference type="Proteomes" id="UP001530293">
    <property type="component" value="Unassembled WGS sequence"/>
</dbReference>
<dbReference type="PANTHER" id="PTHR36489">
    <property type="entry name" value="PROTEIN-COUPLED RECEPTOR GPR1, PUTATIVE-RELATED"/>
    <property type="match status" value="1"/>
</dbReference>
<dbReference type="Gene3D" id="2.60.120.260">
    <property type="entry name" value="Galactose-binding domain-like"/>
    <property type="match status" value="1"/>
</dbReference>
<proteinExistence type="predicted"/>
<evidence type="ECO:0000256" key="1">
    <source>
        <dbReference type="SAM" id="MobiDB-lite"/>
    </source>
</evidence>
<feature type="compositionally biased region" description="Low complexity" evidence="1">
    <location>
        <begin position="186"/>
        <end position="204"/>
    </location>
</feature>
<dbReference type="SUPFAM" id="SSF52540">
    <property type="entry name" value="P-loop containing nucleoside triphosphate hydrolases"/>
    <property type="match status" value="1"/>
</dbReference>
<dbReference type="InterPro" id="IPR008979">
    <property type="entry name" value="Galactose-bd-like_sf"/>
</dbReference>
<comment type="caution">
    <text evidence="3">The sequence shown here is derived from an EMBL/GenBank/DDBJ whole genome shotgun (WGS) entry which is preliminary data.</text>
</comment>
<protein>
    <recommendedName>
        <fullName evidence="2">WSC domain-containing protein</fullName>
    </recommendedName>
</protein>
<feature type="compositionally biased region" description="Low complexity" evidence="1">
    <location>
        <begin position="520"/>
        <end position="536"/>
    </location>
</feature>
<reference evidence="3 4" key="1">
    <citation type="submission" date="2024-10" db="EMBL/GenBank/DDBJ databases">
        <title>Updated reference genomes for cyclostephanoid diatoms.</title>
        <authorList>
            <person name="Roberts W.R."/>
            <person name="Alverson A.J."/>
        </authorList>
    </citation>
    <scope>NUCLEOTIDE SEQUENCE [LARGE SCALE GENOMIC DNA]</scope>
    <source>
        <strain evidence="3 4">AJA232-27</strain>
    </source>
</reference>
<keyword evidence="4" id="KW-1185">Reference proteome</keyword>
<gene>
    <name evidence="3" type="ORF">ACHAWU_001731</name>
</gene>
<dbReference type="InterPro" id="IPR027417">
    <property type="entry name" value="P-loop_NTPase"/>
</dbReference>
<dbReference type="AlphaFoldDB" id="A0ABD3ME62"/>
<dbReference type="Pfam" id="PF01822">
    <property type="entry name" value="WSC"/>
    <property type="match status" value="1"/>
</dbReference>
<dbReference type="PRINTS" id="PR01217">
    <property type="entry name" value="PRICHEXTENSN"/>
</dbReference>
<feature type="compositionally biased region" description="Polar residues" evidence="1">
    <location>
        <begin position="160"/>
        <end position="185"/>
    </location>
</feature>
<name>A0ABD3ME62_9STRA</name>